<comment type="caution">
    <text evidence="4">The sequence shown here is derived from an EMBL/GenBank/DDBJ whole genome shotgun (WGS) entry which is preliminary data.</text>
</comment>
<dbReference type="PANTHER" id="PTHR31088:SF6">
    <property type="entry name" value="PHAGE SHOCK PROTEIN A"/>
    <property type="match status" value="1"/>
</dbReference>
<dbReference type="AlphaFoldDB" id="A0A318EFN3"/>
<sequence>MGIFSRLSDVINSNIHAMLDKAEDPEKMVRLIIQEMEDTLVEVRSTAVRSLARKKELQRQIAQLDADVHDWERKAELAMTKDREDLARGALSARQRLIDHKQAVDKELAHVHDEIVKLDDDTAKLKAKLADARQRQKSIILRQQSVSSRLKVKTQINDNKMTDAMLRMEQYEGKIDRMEAELEAYDLGTRTVSDQFAQLESDDKVEAELAKLRSKFGKGEAPAAGPETDDSANR</sequence>
<dbReference type="InterPro" id="IPR007157">
    <property type="entry name" value="PspA_VIPP1"/>
</dbReference>
<protein>
    <submittedName>
        <fullName evidence="4">Phage shock protein A (PspA) family protein</fullName>
    </submittedName>
</protein>
<name>A0A318EFN3_9GAMM</name>
<dbReference type="InterPro" id="IPR014319">
    <property type="entry name" value="Phageshock_PspA"/>
</dbReference>
<dbReference type="EMBL" id="QICN01000001">
    <property type="protein sequence ID" value="PXV71587.1"/>
    <property type="molecule type" value="Genomic_DNA"/>
</dbReference>
<dbReference type="PANTHER" id="PTHR31088">
    <property type="entry name" value="MEMBRANE-ASSOCIATED PROTEIN VIPP1, CHLOROPLASTIC"/>
    <property type="match status" value="1"/>
</dbReference>
<reference evidence="4 5" key="1">
    <citation type="submission" date="2018-04" db="EMBL/GenBank/DDBJ databases">
        <title>Genomic Encyclopedia of Type Strains, Phase IV (KMG-IV): sequencing the most valuable type-strain genomes for metagenomic binning, comparative biology and taxonomic classification.</title>
        <authorList>
            <person name="Goeker M."/>
        </authorList>
    </citation>
    <scope>NUCLEOTIDE SEQUENCE [LARGE SCALE GENOMIC DNA]</scope>
    <source>
        <strain evidence="4 5">DSM 104150</strain>
    </source>
</reference>
<feature type="region of interest" description="Disordered" evidence="3">
    <location>
        <begin position="213"/>
        <end position="234"/>
    </location>
</feature>
<keyword evidence="5" id="KW-1185">Reference proteome</keyword>
<evidence type="ECO:0000313" key="4">
    <source>
        <dbReference type="EMBL" id="PXV71587.1"/>
    </source>
</evidence>
<organism evidence="4 5">
    <name type="scientific">Sinimarinibacterium flocculans</name>
    <dbReference type="NCBI Taxonomy" id="985250"/>
    <lineage>
        <taxon>Bacteria</taxon>
        <taxon>Pseudomonadati</taxon>
        <taxon>Pseudomonadota</taxon>
        <taxon>Gammaproteobacteria</taxon>
        <taxon>Nevskiales</taxon>
        <taxon>Nevskiaceae</taxon>
        <taxon>Sinimarinibacterium</taxon>
    </lineage>
</organism>
<gene>
    <name evidence="4" type="ORF">C8D93_101641</name>
</gene>
<dbReference type="GO" id="GO:0009271">
    <property type="term" value="P:phage shock"/>
    <property type="evidence" value="ECO:0007669"/>
    <property type="project" value="TreeGrafter"/>
</dbReference>
<dbReference type="NCBIfam" id="TIGR02977">
    <property type="entry name" value="phageshock_pspA"/>
    <property type="match status" value="1"/>
</dbReference>
<dbReference type="Proteomes" id="UP000248330">
    <property type="component" value="Unassembled WGS sequence"/>
</dbReference>
<dbReference type="OrthoDB" id="9779630at2"/>
<comment type="similarity">
    <text evidence="1">Belongs to the PspA/Vipp/IM30 family.</text>
</comment>
<dbReference type="Pfam" id="PF04012">
    <property type="entry name" value="PspA_IM30"/>
    <property type="match status" value="1"/>
</dbReference>
<keyword evidence="2" id="KW-0175">Coiled coil</keyword>
<dbReference type="RefSeq" id="WP_110263691.1">
    <property type="nucleotide sequence ID" value="NZ_CAKZQT010000007.1"/>
</dbReference>
<evidence type="ECO:0000256" key="3">
    <source>
        <dbReference type="SAM" id="MobiDB-lite"/>
    </source>
</evidence>
<feature type="coiled-coil region" evidence="2">
    <location>
        <begin position="161"/>
        <end position="188"/>
    </location>
</feature>
<feature type="coiled-coil region" evidence="2">
    <location>
        <begin position="47"/>
        <end position="74"/>
    </location>
</feature>
<dbReference type="GO" id="GO:0005829">
    <property type="term" value="C:cytosol"/>
    <property type="evidence" value="ECO:0007669"/>
    <property type="project" value="TreeGrafter"/>
</dbReference>
<evidence type="ECO:0000256" key="2">
    <source>
        <dbReference type="SAM" id="Coils"/>
    </source>
</evidence>
<evidence type="ECO:0000313" key="5">
    <source>
        <dbReference type="Proteomes" id="UP000248330"/>
    </source>
</evidence>
<accession>A0A318EFN3</accession>
<evidence type="ECO:0000256" key="1">
    <source>
        <dbReference type="ARBA" id="ARBA00043985"/>
    </source>
</evidence>
<proteinExistence type="inferred from homology"/>